<dbReference type="PRINTS" id="PR01657">
    <property type="entry name" value="MCMFAMILY"/>
</dbReference>
<dbReference type="InterPro" id="IPR045006">
    <property type="entry name" value="CHLI-like"/>
</dbReference>
<dbReference type="InterPro" id="IPR014721">
    <property type="entry name" value="Ribsml_uS5_D2-typ_fold_subgr"/>
</dbReference>
<dbReference type="InterPro" id="IPR027417">
    <property type="entry name" value="P-loop_NTPase"/>
</dbReference>
<dbReference type="InterPro" id="IPR004482">
    <property type="entry name" value="Mg_chelat-rel"/>
</dbReference>
<dbReference type="Pfam" id="PF01078">
    <property type="entry name" value="Mg_chelatase"/>
    <property type="match status" value="1"/>
</dbReference>
<dbReference type="InterPro" id="IPR003593">
    <property type="entry name" value="AAA+_ATPase"/>
</dbReference>
<sequence>MKWQNRFGIGEERCLQKGKNLFASVMSAAISGMEVCPVNVEADVSDGLPCFTMVGFPSTQVKEAQDRVRTALRNNGISLPPKRVTVNLAPADLRKEGAGFDLPVAAAVLGASGFLEPKQLNGAMLMGEISLSGEVRSVSGVLPRVIRARELGCRYCMVPFGNLEEARLVRDMKVIGVRNITEMVNFLADPDSFKQEQTGEEGRALEEQTQADFMEICGQESARRAAEIAVSGFHNILFIGPPGTGKTMLARRIPTIMPSLTFEESLELTKIYSVAGLLTPKRPLIRARPFRSPHHTSSAASLAGGGKIPGPGEVTLAHRGVLFLDEMPEFSRRGLEVLRQPLEDKQIQLSRASGTYVFPAGFILVAAMNPCPCGYYPDMNKCRCSPGEVSHYLHKLSQPLLERIDLCADVPPVDFSQISCVKPGESSAVIRERVERVRQIQSKRYEKEPICFNGELSGKQIQKYCVLTEHAFKMAQNAFELMDLSARSYHRILKVSRTIADMEGEEEIHSRHVAEALTYRAFDKKYK</sequence>
<proteinExistence type="inferred from homology"/>
<evidence type="ECO:0000259" key="4">
    <source>
        <dbReference type="SMART" id="SM00382"/>
    </source>
</evidence>
<dbReference type="Gene3D" id="3.30.230.10">
    <property type="match status" value="1"/>
</dbReference>
<evidence type="ECO:0000256" key="1">
    <source>
        <dbReference type="ARBA" id="ARBA00006354"/>
    </source>
</evidence>
<dbReference type="PANTHER" id="PTHR32039">
    <property type="entry name" value="MAGNESIUM-CHELATASE SUBUNIT CHLI"/>
    <property type="match status" value="1"/>
</dbReference>
<dbReference type="EMBL" id="JBBNFW010000195">
    <property type="protein sequence ID" value="MEQ2414595.1"/>
    <property type="molecule type" value="Genomic_DNA"/>
</dbReference>
<dbReference type="Pfam" id="PF13335">
    <property type="entry name" value="Mg_chelatase_C"/>
    <property type="match status" value="1"/>
</dbReference>
<dbReference type="PANTHER" id="PTHR32039:SF7">
    <property type="entry name" value="COMPETENCE PROTEIN COMM"/>
    <property type="match status" value="1"/>
</dbReference>
<comment type="caution">
    <text evidence="5">The sequence shown here is derived from an EMBL/GenBank/DDBJ whole genome shotgun (WGS) entry which is preliminary data.</text>
</comment>
<evidence type="ECO:0000256" key="2">
    <source>
        <dbReference type="ARBA" id="ARBA00022741"/>
    </source>
</evidence>
<dbReference type="InterPro" id="IPR020568">
    <property type="entry name" value="Ribosomal_Su5_D2-typ_SF"/>
</dbReference>
<comment type="similarity">
    <text evidence="1">Belongs to the Mg-chelatase subunits D/I family. ComM subfamily.</text>
</comment>
<evidence type="ECO:0000313" key="6">
    <source>
        <dbReference type="Proteomes" id="UP001470752"/>
    </source>
</evidence>
<dbReference type="SUPFAM" id="SSF52540">
    <property type="entry name" value="P-loop containing nucleoside triphosphate hydrolases"/>
    <property type="match status" value="1"/>
</dbReference>
<dbReference type="Proteomes" id="UP001470752">
    <property type="component" value="Unassembled WGS sequence"/>
</dbReference>
<reference evidence="5 6" key="1">
    <citation type="submission" date="2024-04" db="EMBL/GenBank/DDBJ databases">
        <title>Human intestinal bacterial collection.</title>
        <authorList>
            <person name="Pauvert C."/>
            <person name="Hitch T.C.A."/>
            <person name="Clavel T."/>
        </authorList>
    </citation>
    <scope>NUCLEOTIDE SEQUENCE [LARGE SCALE GENOMIC DNA]</scope>
    <source>
        <strain evidence="5 6">CLA-AA-H161</strain>
    </source>
</reference>
<dbReference type="Gene3D" id="3.40.50.300">
    <property type="entry name" value="P-loop containing nucleotide triphosphate hydrolases"/>
    <property type="match status" value="1"/>
</dbReference>
<evidence type="ECO:0000256" key="3">
    <source>
        <dbReference type="ARBA" id="ARBA00022840"/>
    </source>
</evidence>
<dbReference type="InterPro" id="IPR025158">
    <property type="entry name" value="Mg_chelat-rel_C"/>
</dbReference>
<keyword evidence="3" id="KW-0067">ATP-binding</keyword>
<dbReference type="SMART" id="SM00382">
    <property type="entry name" value="AAA"/>
    <property type="match status" value="1"/>
</dbReference>
<accession>A0ABV1CRR9</accession>
<feature type="domain" description="AAA+ ATPase" evidence="4">
    <location>
        <begin position="232"/>
        <end position="416"/>
    </location>
</feature>
<keyword evidence="6" id="KW-1185">Reference proteome</keyword>
<dbReference type="Pfam" id="PF13541">
    <property type="entry name" value="ChlI"/>
    <property type="match status" value="1"/>
</dbReference>
<dbReference type="InterPro" id="IPR000523">
    <property type="entry name" value="Mg_chelatse_chII-like_cat_dom"/>
</dbReference>
<dbReference type="NCBIfam" id="TIGR00368">
    <property type="entry name" value="YifB family Mg chelatase-like AAA ATPase"/>
    <property type="match status" value="1"/>
</dbReference>
<keyword evidence="2" id="KW-0547">Nucleotide-binding</keyword>
<evidence type="ECO:0000313" key="5">
    <source>
        <dbReference type="EMBL" id="MEQ2414595.1"/>
    </source>
</evidence>
<dbReference type="RefSeq" id="WP_021924272.1">
    <property type="nucleotide sequence ID" value="NZ_JBBNFW010000195.1"/>
</dbReference>
<protein>
    <submittedName>
        <fullName evidence="5">YifB family Mg chelatase-like AAA ATPase</fullName>
    </submittedName>
</protein>
<dbReference type="InterPro" id="IPR001208">
    <property type="entry name" value="MCM_dom"/>
</dbReference>
<dbReference type="SUPFAM" id="SSF54211">
    <property type="entry name" value="Ribosomal protein S5 domain 2-like"/>
    <property type="match status" value="1"/>
</dbReference>
<organism evidence="5 6">
    <name type="scientific">Blautia acetigignens</name>
    <dbReference type="NCBI Taxonomy" id="2981783"/>
    <lineage>
        <taxon>Bacteria</taxon>
        <taxon>Bacillati</taxon>
        <taxon>Bacillota</taxon>
        <taxon>Clostridia</taxon>
        <taxon>Lachnospirales</taxon>
        <taxon>Lachnospiraceae</taxon>
        <taxon>Blautia</taxon>
    </lineage>
</organism>
<gene>
    <name evidence="5" type="ORF">AAAX94_16425</name>
</gene>
<name>A0ABV1CRR9_9FIRM</name>